<keyword evidence="2" id="KW-1185">Reference proteome</keyword>
<protein>
    <submittedName>
        <fullName evidence="1">Uncharacterized protein</fullName>
    </submittedName>
</protein>
<dbReference type="Proteomes" id="UP000245073">
    <property type="component" value="Unassembled WGS sequence"/>
</dbReference>
<sequence>MRAARLQATEGAPLKDNLAIDVRRLGGWRRGAPGRFAAAYQRLDKGGFKERRIAHVDERAVTFVFRTLEQARSIARRRAVDAALSIGAVTLVALALGRAVELRNASTALRDQQRNDIARIERAEARTMRRMALIARQDLIGRSGLQVGDDLAWVAKNRSPDASFRTVVWRRNGIEISSAGNNMPLVPATGVTPSPDQASWIAKPDKAPIAGARARGPSVVFRPTVRHGRGETR</sequence>
<organism evidence="1 2">
    <name type="scientific">Caulobacter endophyticus</name>
    <dbReference type="NCBI Taxonomy" id="2172652"/>
    <lineage>
        <taxon>Bacteria</taxon>
        <taxon>Pseudomonadati</taxon>
        <taxon>Pseudomonadota</taxon>
        <taxon>Alphaproteobacteria</taxon>
        <taxon>Caulobacterales</taxon>
        <taxon>Caulobacteraceae</taxon>
        <taxon>Caulobacter</taxon>
    </lineage>
</organism>
<proteinExistence type="predicted"/>
<gene>
    <name evidence="1" type="ORF">DDF67_12660</name>
</gene>
<dbReference type="EMBL" id="QDKQ01000044">
    <property type="protein sequence ID" value="PVM88825.1"/>
    <property type="molecule type" value="Genomic_DNA"/>
</dbReference>
<comment type="caution">
    <text evidence="1">The sequence shown here is derived from an EMBL/GenBank/DDBJ whole genome shotgun (WGS) entry which is preliminary data.</text>
</comment>
<evidence type="ECO:0000313" key="1">
    <source>
        <dbReference type="EMBL" id="PVM88825.1"/>
    </source>
</evidence>
<accession>A0A2T9JYN5</accession>
<name>A0A2T9JYN5_9CAUL</name>
<reference evidence="1 2" key="1">
    <citation type="submission" date="2018-04" db="EMBL/GenBank/DDBJ databases">
        <title>The genome sequence of Caulobacter sp. 744.</title>
        <authorList>
            <person name="Gao J."/>
            <person name="Sun J."/>
        </authorList>
    </citation>
    <scope>NUCLEOTIDE SEQUENCE [LARGE SCALE GENOMIC DNA]</scope>
    <source>
        <strain evidence="1 2">774</strain>
    </source>
</reference>
<evidence type="ECO:0000313" key="2">
    <source>
        <dbReference type="Proteomes" id="UP000245073"/>
    </source>
</evidence>
<dbReference type="AlphaFoldDB" id="A0A2T9JYN5"/>